<dbReference type="RefSeq" id="WP_170040069.1">
    <property type="nucleotide sequence ID" value="NZ_JABDTL010000002.1"/>
</dbReference>
<evidence type="ECO:0000256" key="3">
    <source>
        <dbReference type="ARBA" id="ARBA00017228"/>
    </source>
</evidence>
<evidence type="ECO:0000256" key="6">
    <source>
        <dbReference type="ARBA" id="ARBA00022723"/>
    </source>
</evidence>
<evidence type="ECO:0000259" key="11">
    <source>
        <dbReference type="PROSITE" id="PS51918"/>
    </source>
</evidence>
<evidence type="ECO:0000256" key="10">
    <source>
        <dbReference type="RuleBase" id="RU364116"/>
    </source>
</evidence>
<feature type="domain" description="Radical SAM core" evidence="11">
    <location>
        <begin position="8"/>
        <end position="247"/>
    </location>
</feature>
<dbReference type="PANTHER" id="PTHR13932">
    <property type="entry name" value="COPROPORPHYRINIGEN III OXIDASE"/>
    <property type="match status" value="1"/>
</dbReference>
<dbReference type="EMBL" id="JACHIA010000020">
    <property type="protein sequence ID" value="MBB6073005.1"/>
    <property type="molecule type" value="Genomic_DNA"/>
</dbReference>
<keyword evidence="6 10" id="KW-0479">Metal-binding</keyword>
<comment type="subcellular location">
    <subcellularLocation>
        <location evidence="10">Cytoplasm</location>
    </subcellularLocation>
</comment>
<keyword evidence="10" id="KW-0963">Cytoplasm</keyword>
<keyword evidence="8 10" id="KW-0411">Iron-sulfur</keyword>
<comment type="similarity">
    <text evidence="2">Belongs to the anaerobic coproporphyrinogen-III oxidase family. HemW subfamily.</text>
</comment>
<comment type="function">
    <text evidence="10">Probably acts as a heme chaperone, transferring heme to an unknown acceptor. Binds one molecule of heme per monomer, possibly covalently. Binds 1 [4Fe-4S] cluster. The cluster is coordinated with 3 cysteines and an exchangeable S-adenosyl-L-methionine.</text>
</comment>
<dbReference type="GO" id="GO:0006779">
    <property type="term" value="P:porphyrin-containing compound biosynthetic process"/>
    <property type="evidence" value="ECO:0007669"/>
    <property type="project" value="InterPro"/>
</dbReference>
<dbReference type="SUPFAM" id="SSF102114">
    <property type="entry name" value="Radical SAM enzymes"/>
    <property type="match status" value="1"/>
</dbReference>
<dbReference type="InterPro" id="IPR013785">
    <property type="entry name" value="Aldolase_TIM"/>
</dbReference>
<evidence type="ECO:0000256" key="9">
    <source>
        <dbReference type="ARBA" id="ARBA00023186"/>
    </source>
</evidence>
<organism evidence="12 13">
    <name type="scientific">Longimicrobium terrae</name>
    <dbReference type="NCBI Taxonomy" id="1639882"/>
    <lineage>
        <taxon>Bacteria</taxon>
        <taxon>Pseudomonadati</taxon>
        <taxon>Gemmatimonadota</taxon>
        <taxon>Longimicrobiia</taxon>
        <taxon>Longimicrobiales</taxon>
        <taxon>Longimicrobiaceae</taxon>
        <taxon>Longimicrobium</taxon>
    </lineage>
</organism>
<evidence type="ECO:0000313" key="12">
    <source>
        <dbReference type="EMBL" id="MBB6073005.1"/>
    </source>
</evidence>
<comment type="cofactor">
    <cofactor evidence="1">
        <name>[4Fe-4S] cluster</name>
        <dbReference type="ChEBI" id="CHEBI:49883"/>
    </cofactor>
</comment>
<keyword evidence="7 10" id="KW-0408">Iron</keyword>
<reference evidence="12 13" key="1">
    <citation type="submission" date="2020-08" db="EMBL/GenBank/DDBJ databases">
        <title>Genomic Encyclopedia of Type Strains, Phase IV (KMG-IV): sequencing the most valuable type-strain genomes for metagenomic binning, comparative biology and taxonomic classification.</title>
        <authorList>
            <person name="Goeker M."/>
        </authorList>
    </citation>
    <scope>NUCLEOTIDE SEQUENCE [LARGE SCALE GENOMIC DNA]</scope>
    <source>
        <strain evidence="12 13">DSM 29007</strain>
    </source>
</reference>
<keyword evidence="10" id="KW-0004">4Fe-4S</keyword>
<evidence type="ECO:0000256" key="4">
    <source>
        <dbReference type="ARBA" id="ARBA00022617"/>
    </source>
</evidence>
<dbReference type="GO" id="GO:0051539">
    <property type="term" value="F:4 iron, 4 sulfur cluster binding"/>
    <property type="evidence" value="ECO:0007669"/>
    <property type="project" value="UniProtKB-UniRule"/>
</dbReference>
<accession>A0A841H455</accession>
<gene>
    <name evidence="12" type="ORF">HNQ61_004671</name>
</gene>
<keyword evidence="13" id="KW-1185">Reference proteome</keyword>
<comment type="caution">
    <text evidence="12">The sequence shown here is derived from an EMBL/GenBank/DDBJ whole genome shotgun (WGS) entry which is preliminary data.</text>
</comment>
<dbReference type="PANTHER" id="PTHR13932:SF5">
    <property type="entry name" value="RADICAL S-ADENOSYL METHIONINE DOMAIN-CONTAINING PROTEIN 1, MITOCHONDRIAL"/>
    <property type="match status" value="1"/>
</dbReference>
<keyword evidence="12" id="KW-0560">Oxidoreductase</keyword>
<protein>
    <recommendedName>
        <fullName evidence="3 10">Heme chaperone HemW</fullName>
    </recommendedName>
</protein>
<keyword evidence="9 10" id="KW-0143">Chaperone</keyword>
<evidence type="ECO:0000256" key="8">
    <source>
        <dbReference type="ARBA" id="ARBA00023014"/>
    </source>
</evidence>
<dbReference type="NCBIfam" id="TIGR00539">
    <property type="entry name" value="hemN_rel"/>
    <property type="match status" value="1"/>
</dbReference>
<dbReference type="Proteomes" id="UP000582837">
    <property type="component" value="Unassembled WGS sequence"/>
</dbReference>
<dbReference type="SFLD" id="SFLDF00562">
    <property type="entry name" value="HemN-like__clustered_with_heat"/>
    <property type="match status" value="1"/>
</dbReference>
<dbReference type="InterPro" id="IPR006638">
    <property type="entry name" value="Elp3/MiaA/NifB-like_rSAM"/>
</dbReference>
<sequence length="394" mass="43673">MSDPQSIRSTGRPRSLYIHVPFCTRRCSYCDFAVQATREAPTAEWLDAVSTELRMLAEENGWDAPLRLDTVYVGGGTPSLLGPDAMAALRDRIAPWALWDEDAEWTCEANPESFTADVARGWRQSGVNRISLGAQTFHEPTLKWMGRLHGPDGPERAFGAARGAGFDNVSVDLIFGVPARLGRDWGDDLVRALLLEPEHVSLYGLTAEAAAPLGRWVGEGRETLADDDRYADEYLLAHDTLTGAGFEHYEVSNFGLPGRRSRHNFVYWTGEPYAALGPGAHGYQPPLRRWNVRSWDEYRDRLLAGRSPTEDTETVDEETAGLERAWLRLRTDAGWPMDEAGPAARRLADQWIGGGLAAERDGRVRLTERGWLLLDDLAVRMATAAEADAPALQL</sequence>
<evidence type="ECO:0000256" key="2">
    <source>
        <dbReference type="ARBA" id="ARBA00006100"/>
    </source>
</evidence>
<evidence type="ECO:0000256" key="7">
    <source>
        <dbReference type="ARBA" id="ARBA00023004"/>
    </source>
</evidence>
<name>A0A841H455_9BACT</name>
<evidence type="ECO:0000313" key="13">
    <source>
        <dbReference type="Proteomes" id="UP000582837"/>
    </source>
</evidence>
<dbReference type="PROSITE" id="PS51918">
    <property type="entry name" value="RADICAL_SAM"/>
    <property type="match status" value="1"/>
</dbReference>
<dbReference type="GO" id="GO:0004109">
    <property type="term" value="F:coproporphyrinogen oxidase activity"/>
    <property type="evidence" value="ECO:0007669"/>
    <property type="project" value="InterPro"/>
</dbReference>
<dbReference type="GO" id="GO:0046872">
    <property type="term" value="F:metal ion binding"/>
    <property type="evidence" value="ECO:0007669"/>
    <property type="project" value="UniProtKB-UniRule"/>
</dbReference>
<dbReference type="InterPro" id="IPR007197">
    <property type="entry name" value="rSAM"/>
</dbReference>
<dbReference type="GO" id="GO:0005737">
    <property type="term" value="C:cytoplasm"/>
    <property type="evidence" value="ECO:0007669"/>
    <property type="project" value="UniProtKB-SubCell"/>
</dbReference>
<dbReference type="SMART" id="SM00729">
    <property type="entry name" value="Elp3"/>
    <property type="match status" value="1"/>
</dbReference>
<dbReference type="SFLD" id="SFLDG01065">
    <property type="entry name" value="anaerobic_coproporphyrinogen-I"/>
    <property type="match status" value="1"/>
</dbReference>
<dbReference type="SFLD" id="SFLDS00029">
    <property type="entry name" value="Radical_SAM"/>
    <property type="match status" value="1"/>
</dbReference>
<keyword evidence="5 10" id="KW-0949">S-adenosyl-L-methionine</keyword>
<evidence type="ECO:0000256" key="1">
    <source>
        <dbReference type="ARBA" id="ARBA00001966"/>
    </source>
</evidence>
<dbReference type="InterPro" id="IPR034505">
    <property type="entry name" value="Coproporphyrinogen-III_oxidase"/>
</dbReference>
<dbReference type="Pfam" id="PF04055">
    <property type="entry name" value="Radical_SAM"/>
    <property type="match status" value="1"/>
</dbReference>
<evidence type="ECO:0000256" key="5">
    <source>
        <dbReference type="ARBA" id="ARBA00022691"/>
    </source>
</evidence>
<dbReference type="Gene3D" id="3.20.20.70">
    <property type="entry name" value="Aldolase class I"/>
    <property type="match status" value="1"/>
</dbReference>
<dbReference type="InterPro" id="IPR058240">
    <property type="entry name" value="rSAM_sf"/>
</dbReference>
<dbReference type="InterPro" id="IPR004559">
    <property type="entry name" value="HemW-like"/>
</dbReference>
<keyword evidence="4 10" id="KW-0349">Heme</keyword>
<proteinExistence type="inferred from homology"/>
<dbReference type="AlphaFoldDB" id="A0A841H455"/>